<accession>A0A6B9FU84</accession>
<dbReference type="PANTHER" id="PTHR32027">
    <property type="entry name" value="CYTOSINE DEAMINASE"/>
    <property type="match status" value="1"/>
</dbReference>
<dbReference type="NCBIfam" id="NF004636">
    <property type="entry name" value="PRK05985.1"/>
    <property type="match status" value="1"/>
</dbReference>
<dbReference type="InterPro" id="IPR052349">
    <property type="entry name" value="Metallo-hydrolase_Enzymes"/>
</dbReference>
<reference evidence="2 3" key="2">
    <citation type="journal article" date="2013" name="Genome Announc.">
        <title>Draft Genome Sequence of Methylobacterium mesophilicum Strain SR1.6/6, Isolated from Citrus sinensis.</title>
        <authorList>
            <person name="Marinho Almeida D."/>
            <person name="Dini-Andreote F."/>
            <person name="Camargo Neves A.A."/>
            <person name="Juca Ramos R.T."/>
            <person name="Andreote F.D."/>
            <person name="Carneiro A.R."/>
            <person name="Oliveira de Souza Lima A."/>
            <person name="Caracciolo Gomes de Sa P.H."/>
            <person name="Ribeiro Barbosa M.S."/>
            <person name="Araujo W.L."/>
            <person name="Silva A."/>
        </authorList>
    </citation>
    <scope>NUCLEOTIDE SEQUENCE [LARGE SCALE GENOMIC DNA]</scope>
    <source>
        <strain evidence="2 3">SR1.6/6</strain>
    </source>
</reference>
<dbReference type="AlphaFoldDB" id="A0A6B9FU84"/>
<dbReference type="SUPFAM" id="SSF51556">
    <property type="entry name" value="Metallo-dependent hydrolases"/>
    <property type="match status" value="1"/>
</dbReference>
<gene>
    <name evidence="2" type="ORF">MMSR116_28690</name>
</gene>
<evidence type="ECO:0000313" key="2">
    <source>
        <dbReference type="EMBL" id="QGY05429.1"/>
    </source>
</evidence>
<dbReference type="RefSeq" id="WP_106428266.1">
    <property type="nucleotide sequence ID" value="NZ_CP043538.1"/>
</dbReference>
<dbReference type="Gene3D" id="3.20.20.140">
    <property type="entry name" value="Metal-dependent hydrolases"/>
    <property type="match status" value="1"/>
</dbReference>
<reference evidence="2 3" key="1">
    <citation type="journal article" date="2012" name="Genet. Mol. Biol.">
        <title>Analysis of 16S rRNA and mxaF genes revealing insights into Methylobacterium niche-specific plant association.</title>
        <authorList>
            <person name="Dourado M.N."/>
            <person name="Andreote F.D."/>
            <person name="Dini-Andreote F."/>
            <person name="Conti R."/>
            <person name="Araujo J.M."/>
            <person name="Araujo W.L."/>
        </authorList>
    </citation>
    <scope>NUCLEOTIDE SEQUENCE [LARGE SCALE GENOMIC DNA]</scope>
    <source>
        <strain evidence="2 3">SR1.6/6</strain>
    </source>
</reference>
<sequence length="418" mass="43860">MPDAPCDLCLANATTADGGTIAIDVAAGRVAALRDADAPAPPAGCTIDLAGALVLPGLSDGHIHLDKCMLGLDWRPHRAQGSVRAIIEDEKAFRRAARTPLARQGAEALLDRMIRGGTTSLRTHVDIDDVTGLDHLAQILALRARWSDRMQIQIVAFPQSGILRCPPVAAYLDEALRMGADLVGGLDPVGIDGDRDGPLDTVFALAERHGRGIDIHLHDAGEAGLDEIDAIVARTRAAGLGGRVTVSHAFALADADDRRLGRTAEALNRAGVAILSSVPGGRRCPPIPRLRDLGVAVCFGTDNVRDCWNPSSVTSMVARAQLAAYRFDLRSDADLTALLDPITAVPAEVLGLGPGILAPGLRADLVAFDAACAPQVIVERQEPILVVAQGVVAVDRRTLESPISSARFGTAPLPPHGR</sequence>
<dbReference type="CDD" id="cd01293">
    <property type="entry name" value="Bact_CD"/>
    <property type="match status" value="1"/>
</dbReference>
<evidence type="ECO:0000259" key="1">
    <source>
        <dbReference type="Pfam" id="PF07969"/>
    </source>
</evidence>
<keyword evidence="2" id="KW-0378">Hydrolase</keyword>
<dbReference type="InterPro" id="IPR032466">
    <property type="entry name" value="Metal_Hydrolase"/>
</dbReference>
<dbReference type="Gene3D" id="2.30.40.10">
    <property type="entry name" value="Urease, subunit C, domain 1"/>
    <property type="match status" value="1"/>
</dbReference>
<dbReference type="InterPro" id="IPR013108">
    <property type="entry name" value="Amidohydro_3"/>
</dbReference>
<protein>
    <submittedName>
        <fullName evidence="2">Amidohydrolase family protein</fullName>
    </submittedName>
</protein>
<dbReference type="KEGG" id="mmes:MMSR116_28690"/>
<name>A0A6B9FU84_9HYPH</name>
<dbReference type="Proteomes" id="UP000012488">
    <property type="component" value="Chromosome"/>
</dbReference>
<evidence type="ECO:0000313" key="3">
    <source>
        <dbReference type="Proteomes" id="UP000012488"/>
    </source>
</evidence>
<feature type="domain" description="Amidohydrolase 3" evidence="1">
    <location>
        <begin position="46"/>
        <end position="392"/>
    </location>
</feature>
<dbReference type="PANTHER" id="PTHR32027:SF9">
    <property type="entry name" value="BLL3847 PROTEIN"/>
    <property type="match status" value="1"/>
</dbReference>
<dbReference type="GO" id="GO:0016814">
    <property type="term" value="F:hydrolase activity, acting on carbon-nitrogen (but not peptide) bonds, in cyclic amidines"/>
    <property type="evidence" value="ECO:0007669"/>
    <property type="project" value="TreeGrafter"/>
</dbReference>
<dbReference type="Pfam" id="PF07969">
    <property type="entry name" value="Amidohydro_3"/>
    <property type="match status" value="1"/>
</dbReference>
<dbReference type="InterPro" id="IPR011059">
    <property type="entry name" value="Metal-dep_hydrolase_composite"/>
</dbReference>
<organism evidence="2 3">
    <name type="scientific">Methylobacterium mesophilicum SR1.6/6</name>
    <dbReference type="NCBI Taxonomy" id="908290"/>
    <lineage>
        <taxon>Bacteria</taxon>
        <taxon>Pseudomonadati</taxon>
        <taxon>Pseudomonadota</taxon>
        <taxon>Alphaproteobacteria</taxon>
        <taxon>Hyphomicrobiales</taxon>
        <taxon>Methylobacteriaceae</taxon>
        <taxon>Methylobacterium</taxon>
    </lineage>
</organism>
<dbReference type="EMBL" id="CP043538">
    <property type="protein sequence ID" value="QGY05429.1"/>
    <property type="molecule type" value="Genomic_DNA"/>
</dbReference>
<dbReference type="OrthoDB" id="9815027at2"/>
<dbReference type="SUPFAM" id="SSF51338">
    <property type="entry name" value="Composite domain of metallo-dependent hydrolases"/>
    <property type="match status" value="1"/>
</dbReference>
<proteinExistence type="predicted"/>